<feature type="domain" description="Mop" evidence="3">
    <location>
        <begin position="26"/>
        <end position="92"/>
    </location>
</feature>
<dbReference type="RefSeq" id="WP_243799402.1">
    <property type="nucleotide sequence ID" value="NZ_JALHAT010000012.1"/>
</dbReference>
<accession>A0ABT0ACE0</accession>
<dbReference type="PROSITE" id="PS51866">
    <property type="entry name" value="MOP"/>
    <property type="match status" value="2"/>
</dbReference>
<dbReference type="NCBIfam" id="TIGR00638">
    <property type="entry name" value="Mop"/>
    <property type="match status" value="1"/>
</dbReference>
<dbReference type="Pfam" id="PF03459">
    <property type="entry name" value="TOBE"/>
    <property type="match status" value="2"/>
</dbReference>
<dbReference type="SUPFAM" id="SSF50331">
    <property type="entry name" value="MOP-like"/>
    <property type="match status" value="2"/>
</dbReference>
<evidence type="ECO:0000259" key="3">
    <source>
        <dbReference type="PROSITE" id="PS51866"/>
    </source>
</evidence>
<dbReference type="EMBL" id="JALHAT010000012">
    <property type="protein sequence ID" value="MCJ1960865.1"/>
    <property type="molecule type" value="Genomic_DNA"/>
</dbReference>
<keyword evidence="5" id="KW-1185">Reference proteome</keyword>
<evidence type="ECO:0000256" key="2">
    <source>
        <dbReference type="PROSITE-ProRule" id="PRU01213"/>
    </source>
</evidence>
<protein>
    <submittedName>
        <fullName evidence="4">TOBE domain-containing protein</fullName>
    </submittedName>
</protein>
<evidence type="ECO:0000256" key="1">
    <source>
        <dbReference type="ARBA" id="ARBA00022505"/>
    </source>
</evidence>
<feature type="domain" description="Mop" evidence="3">
    <location>
        <begin position="98"/>
        <end position="164"/>
    </location>
</feature>
<dbReference type="InterPro" id="IPR008995">
    <property type="entry name" value="Mo/tungstate-bd_C_term_dom"/>
</dbReference>
<reference evidence="4" key="1">
    <citation type="submission" date="2022-03" db="EMBL/GenBank/DDBJ databases">
        <title>Identification of a novel bacterium isolated from mangrove sediments.</title>
        <authorList>
            <person name="Pan X."/>
        </authorList>
    </citation>
    <scope>NUCLEOTIDE SEQUENCE</scope>
    <source>
        <strain evidence="4">B2637</strain>
    </source>
</reference>
<evidence type="ECO:0000313" key="4">
    <source>
        <dbReference type="EMBL" id="MCJ1960865.1"/>
    </source>
</evidence>
<comment type="caution">
    <text evidence="4">The sequence shown here is derived from an EMBL/GenBank/DDBJ whole genome shotgun (WGS) entry which is preliminary data.</text>
</comment>
<dbReference type="Proteomes" id="UP001162802">
    <property type="component" value="Unassembled WGS sequence"/>
</dbReference>
<evidence type="ECO:0000313" key="5">
    <source>
        <dbReference type="Proteomes" id="UP001162802"/>
    </source>
</evidence>
<dbReference type="InterPro" id="IPR005116">
    <property type="entry name" value="Transp-assoc_OB_typ1"/>
</dbReference>
<keyword evidence="1 2" id="KW-0500">Molybdenum</keyword>
<dbReference type="InterPro" id="IPR004606">
    <property type="entry name" value="Mop_domain"/>
</dbReference>
<dbReference type="Gene3D" id="2.40.50.100">
    <property type="match status" value="2"/>
</dbReference>
<gene>
    <name evidence="4" type="ORF">MTR65_09260</name>
</gene>
<organism evidence="4 5">
    <name type="scientific">Novosphingobium mangrovi</name>
    <name type="common">ex Hu et al. 2023</name>
    <dbReference type="NCBI Taxonomy" id="2930094"/>
    <lineage>
        <taxon>Bacteria</taxon>
        <taxon>Pseudomonadati</taxon>
        <taxon>Pseudomonadota</taxon>
        <taxon>Alphaproteobacteria</taxon>
        <taxon>Sphingomonadales</taxon>
        <taxon>Sphingomonadaceae</taxon>
        <taxon>Novosphingobium</taxon>
    </lineage>
</organism>
<proteinExistence type="predicted"/>
<name>A0ABT0ACE0_9SPHN</name>
<sequence length="167" mass="16988">MSMASATGAAGAAVVPFVPPGGRRLRASERNMLEGIVTAIVHGAVSAEVGLLVNERIVIDALVPNSTVAALGLKPGGRAVALIKPSFITLIDDVPGLALSARNLIGGTVVNVLTGPVEAECVLDIGEGRELTVLVTSHSARALELEPGRQILASFKASHIIVCALDG</sequence>